<keyword evidence="2" id="KW-1003">Cell membrane</keyword>
<dbReference type="InterPro" id="IPR001457">
    <property type="entry name" value="NADH_UbQ/plastoQ_OxRdtase_su6"/>
</dbReference>
<keyword evidence="2" id="KW-0812">Transmembrane</keyword>
<dbReference type="RefSeq" id="WP_187709791.1">
    <property type="nucleotide sequence ID" value="NZ_CP060782.1"/>
</dbReference>
<dbReference type="Gene3D" id="1.20.120.1200">
    <property type="entry name" value="NADH-ubiquinone/plastoquinone oxidoreductase chain 6, subunit NuoJ"/>
    <property type="match status" value="1"/>
</dbReference>
<feature type="transmembrane region" description="Helical" evidence="2">
    <location>
        <begin position="56"/>
        <end position="78"/>
    </location>
</feature>
<keyword evidence="2" id="KW-1133">Transmembrane helix</keyword>
<dbReference type="PANTHER" id="PTHR33269">
    <property type="entry name" value="NADH-UBIQUINONE OXIDOREDUCTASE CHAIN 6"/>
    <property type="match status" value="1"/>
</dbReference>
<feature type="transmembrane region" description="Helical" evidence="2">
    <location>
        <begin position="6"/>
        <end position="24"/>
    </location>
</feature>
<comment type="catalytic activity">
    <reaction evidence="2">
        <text>a quinone + NADH + 5 H(+)(in) = a quinol + NAD(+) + 4 H(+)(out)</text>
        <dbReference type="Rhea" id="RHEA:57888"/>
        <dbReference type="ChEBI" id="CHEBI:15378"/>
        <dbReference type="ChEBI" id="CHEBI:24646"/>
        <dbReference type="ChEBI" id="CHEBI:57540"/>
        <dbReference type="ChEBI" id="CHEBI:57945"/>
        <dbReference type="ChEBI" id="CHEBI:132124"/>
    </reaction>
</comment>
<keyword evidence="2" id="KW-0874">Quinone</keyword>
<accession>A0ABX6TDK3</accession>
<reference evidence="3 4" key="1">
    <citation type="submission" date="2020-08" db="EMBL/GenBank/DDBJ databases">
        <title>Genome sequence of Sphingomonas sediminicola KACC 15039T.</title>
        <authorList>
            <person name="Hyun D.-W."/>
            <person name="Bae J.-W."/>
        </authorList>
    </citation>
    <scope>NUCLEOTIDE SEQUENCE [LARGE SCALE GENOMIC DNA]</scope>
    <source>
        <strain evidence="3 4">KACC 15039</strain>
    </source>
</reference>
<evidence type="ECO:0000256" key="2">
    <source>
        <dbReference type="RuleBase" id="RU004429"/>
    </source>
</evidence>
<keyword evidence="2" id="KW-0472">Membrane</keyword>
<dbReference type="NCBIfam" id="NF005164">
    <property type="entry name" value="PRK06638.1-4"/>
    <property type="match status" value="1"/>
</dbReference>
<dbReference type="PANTHER" id="PTHR33269:SF17">
    <property type="entry name" value="NADH-UBIQUINONE OXIDOREDUCTASE CHAIN 6"/>
    <property type="match status" value="1"/>
</dbReference>
<comment type="similarity">
    <text evidence="1 2">Belongs to the complex I subunit 6 family.</text>
</comment>
<evidence type="ECO:0000313" key="4">
    <source>
        <dbReference type="Proteomes" id="UP000516105"/>
    </source>
</evidence>
<sequence length="202" mass="21918">MIALLAFYLFATVMIASAVCVIFARNPVHSVLWLILAFFNAAGLMLLVGAEFIAMLLVIVYVGAVAVLFLFVVMMLDIDFAELRSGFTRNLPFGIILAIVLLAEMVLAISAWKAGPVLSGAVPRDTAVEPNIVALGQVLYSRFLYPFEIAGLILLVAMIGAIVLTHRSRGDVRGQKVSKQVDRRPDEAIKLENPTVGEGMKL</sequence>
<feature type="transmembrane region" description="Helical" evidence="2">
    <location>
        <begin position="31"/>
        <end position="50"/>
    </location>
</feature>
<dbReference type="GO" id="GO:0016491">
    <property type="term" value="F:oxidoreductase activity"/>
    <property type="evidence" value="ECO:0007669"/>
    <property type="project" value="UniProtKB-KW"/>
</dbReference>
<comment type="function">
    <text evidence="2">NDH-1 shuttles electrons from NADH, via FMN and iron-sulfur (Fe-S) centers, to quinones in the respiratory chain. Couples the redox reaction to proton translocation (for every two electrons transferred, four hydrogen ions are translocated across the cytoplasmic membrane), and thus conserves the redox energy in a proton gradient.</text>
</comment>
<dbReference type="Proteomes" id="UP000516105">
    <property type="component" value="Chromosome"/>
</dbReference>
<name>A0ABX6TDK3_9SPHN</name>
<gene>
    <name evidence="3" type="ORF">H9L14_07335</name>
</gene>
<dbReference type="EMBL" id="CP060782">
    <property type="protein sequence ID" value="QNP46838.1"/>
    <property type="molecule type" value="Genomic_DNA"/>
</dbReference>
<dbReference type="EC" id="7.1.1.-" evidence="2"/>
<organism evidence="3 4">
    <name type="scientific">Sphingomonas sediminicola</name>
    <dbReference type="NCBI Taxonomy" id="386874"/>
    <lineage>
        <taxon>Bacteria</taxon>
        <taxon>Pseudomonadati</taxon>
        <taxon>Pseudomonadota</taxon>
        <taxon>Alphaproteobacteria</taxon>
        <taxon>Sphingomonadales</taxon>
        <taxon>Sphingomonadaceae</taxon>
        <taxon>Sphingomonas</taxon>
    </lineage>
</organism>
<keyword evidence="3" id="KW-0560">Oxidoreductase</keyword>
<evidence type="ECO:0000313" key="3">
    <source>
        <dbReference type="EMBL" id="QNP46838.1"/>
    </source>
</evidence>
<feature type="transmembrane region" description="Helical" evidence="2">
    <location>
        <begin position="143"/>
        <end position="164"/>
    </location>
</feature>
<keyword evidence="4" id="KW-1185">Reference proteome</keyword>
<comment type="subcellular location">
    <subcellularLocation>
        <location evidence="2">Cell membrane</location>
        <topology evidence="2">Multi-pass membrane protein</topology>
    </subcellularLocation>
</comment>
<dbReference type="Pfam" id="PF00499">
    <property type="entry name" value="Oxidored_q3"/>
    <property type="match status" value="1"/>
</dbReference>
<feature type="transmembrane region" description="Helical" evidence="2">
    <location>
        <begin position="90"/>
        <end position="112"/>
    </location>
</feature>
<evidence type="ECO:0000256" key="1">
    <source>
        <dbReference type="ARBA" id="ARBA00005698"/>
    </source>
</evidence>
<proteinExistence type="inferred from homology"/>
<keyword evidence="2" id="KW-0520">NAD</keyword>
<protein>
    <recommendedName>
        <fullName evidence="2">NADH-quinone oxidoreductase subunit J</fullName>
        <ecNumber evidence="2">7.1.1.-</ecNumber>
    </recommendedName>
</protein>
<dbReference type="InterPro" id="IPR042106">
    <property type="entry name" value="Nuo/plastoQ_OxRdtase_6_NuoJ"/>
</dbReference>